<evidence type="ECO:0000256" key="1">
    <source>
        <dbReference type="SAM" id="MobiDB-lite"/>
    </source>
</evidence>
<organism evidence="2 3">
    <name type="scientific">Legionella nautarum</name>
    <dbReference type="NCBI Taxonomy" id="45070"/>
    <lineage>
        <taxon>Bacteria</taxon>
        <taxon>Pseudomonadati</taxon>
        <taxon>Pseudomonadota</taxon>
        <taxon>Gammaproteobacteria</taxon>
        <taxon>Legionellales</taxon>
        <taxon>Legionellaceae</taxon>
        <taxon>Legionella</taxon>
    </lineage>
</organism>
<feature type="region of interest" description="Disordered" evidence="1">
    <location>
        <begin position="1"/>
        <end position="20"/>
    </location>
</feature>
<feature type="compositionally biased region" description="Basic and acidic residues" evidence="1">
    <location>
        <begin position="1"/>
        <end position="10"/>
    </location>
</feature>
<protein>
    <submittedName>
        <fullName evidence="2">Uncharacterized protein</fullName>
    </submittedName>
</protein>
<comment type="caution">
    <text evidence="2">The sequence shown here is derived from an EMBL/GenBank/DDBJ whole genome shotgun (WGS) entry which is preliminary data.</text>
</comment>
<evidence type="ECO:0000313" key="3">
    <source>
        <dbReference type="Proteomes" id="UP000054725"/>
    </source>
</evidence>
<reference evidence="2 3" key="1">
    <citation type="submission" date="2015-11" db="EMBL/GenBank/DDBJ databases">
        <title>Genomic analysis of 38 Legionella species identifies large and diverse effector repertoires.</title>
        <authorList>
            <person name="Burstein D."/>
            <person name="Amaro F."/>
            <person name="Zusman T."/>
            <person name="Lifshitz Z."/>
            <person name="Cohen O."/>
            <person name="Gilbert J.A."/>
            <person name="Pupko T."/>
            <person name="Shuman H.A."/>
            <person name="Segal G."/>
        </authorList>
    </citation>
    <scope>NUCLEOTIDE SEQUENCE [LARGE SCALE GENOMIC DNA]</scope>
    <source>
        <strain evidence="2 3">ATCC 49506</strain>
    </source>
</reference>
<name>A0A0W0WWC8_9GAMM</name>
<dbReference type="EMBL" id="LNYO01000013">
    <property type="protein sequence ID" value="KTD36602.1"/>
    <property type="molecule type" value="Genomic_DNA"/>
</dbReference>
<gene>
    <name evidence="2" type="ORF">Lnau_1586</name>
</gene>
<keyword evidence="3" id="KW-1185">Reference proteome</keyword>
<dbReference type="Proteomes" id="UP000054725">
    <property type="component" value="Unassembled WGS sequence"/>
</dbReference>
<evidence type="ECO:0000313" key="2">
    <source>
        <dbReference type="EMBL" id="KTD36602.1"/>
    </source>
</evidence>
<accession>A0A0W0WWC8</accession>
<sequence length="98" mass="11027">MRAPQAERNKMNTNSLDPHFVGIPQSPNSLIDIDLFVYPVRTEEARSAVSKCHACSPTEPSQINPIRLKAYGLAQSTSSPERARALLKYNPVSLWYRQ</sequence>
<proteinExistence type="predicted"/>
<dbReference type="AlphaFoldDB" id="A0A0W0WWC8"/>